<evidence type="ECO:0000313" key="2">
    <source>
        <dbReference type="EMBL" id="KRX71938.1"/>
    </source>
</evidence>
<sequence>MIKPSTDQPKLATSRPDSTTPEGQSAYAKPPSPTHQWTSESPANPTKPNVNQT</sequence>
<reference evidence="2 3" key="1">
    <citation type="submission" date="2015-01" db="EMBL/GenBank/DDBJ databases">
        <title>Evolution of Trichinella species and genotypes.</title>
        <authorList>
            <person name="Korhonen P.K."/>
            <person name="Edoardo P."/>
            <person name="Giuseppe L.R."/>
            <person name="Gasser R.B."/>
        </authorList>
    </citation>
    <scope>NUCLEOTIDE SEQUENCE [LARGE SCALE GENOMIC DNA]</scope>
    <source>
        <strain evidence="2">ISS141</strain>
    </source>
</reference>
<comment type="caution">
    <text evidence="2">The sequence shown here is derived from an EMBL/GenBank/DDBJ whole genome shotgun (WGS) entry which is preliminary data.</text>
</comment>
<proteinExistence type="predicted"/>
<feature type="region of interest" description="Disordered" evidence="1">
    <location>
        <begin position="1"/>
        <end position="53"/>
    </location>
</feature>
<accession>A0A0V0W8L9</accession>
<gene>
    <name evidence="2" type="ORF">T4E_12110</name>
</gene>
<name>A0A0V0W8L9_TRIPS</name>
<evidence type="ECO:0000256" key="1">
    <source>
        <dbReference type="SAM" id="MobiDB-lite"/>
    </source>
</evidence>
<evidence type="ECO:0000313" key="3">
    <source>
        <dbReference type="Proteomes" id="UP000054815"/>
    </source>
</evidence>
<dbReference type="Proteomes" id="UP000054815">
    <property type="component" value="Unassembled WGS sequence"/>
</dbReference>
<feature type="compositionally biased region" description="Polar residues" evidence="1">
    <location>
        <begin position="34"/>
        <end position="53"/>
    </location>
</feature>
<protein>
    <submittedName>
        <fullName evidence="2">Uncharacterized protein</fullName>
    </submittedName>
</protein>
<dbReference type="EMBL" id="JYDU01001148">
    <property type="protein sequence ID" value="KRX71938.1"/>
    <property type="molecule type" value="Genomic_DNA"/>
</dbReference>
<dbReference type="AlphaFoldDB" id="A0A0V0W8L9"/>
<organism evidence="2 3">
    <name type="scientific">Trichinella pseudospiralis</name>
    <name type="common">Parasitic roundworm</name>
    <dbReference type="NCBI Taxonomy" id="6337"/>
    <lineage>
        <taxon>Eukaryota</taxon>
        <taxon>Metazoa</taxon>
        <taxon>Ecdysozoa</taxon>
        <taxon>Nematoda</taxon>
        <taxon>Enoplea</taxon>
        <taxon>Dorylaimia</taxon>
        <taxon>Trichinellida</taxon>
        <taxon>Trichinellidae</taxon>
        <taxon>Trichinella</taxon>
    </lineage>
</organism>